<sequence length="352" mass="38463">MKTILAIETSCDETAVAIVNSNKQVLAHEILSQAEHKKRGGVIPEIASRAHMKHLSGLIKSAMEKYNLSFCDLDAIAATSGPGLIGGLIVGTMMAKAIAHVAQKPFIAVNHLEAHALVVRLLYEVKFPFLVLLISGGHCQFLIAQDVGKYIKLGETLDDSLGEAFDKVAKMLGLSYPGGPLIEKLAKKGDGMRFKLPRAMTKRSGCDFSFSGIKTAVKNLIRELVMNEQDVCDMCASFQECVSDILLDRVKNAITIASSLNIKINDFIITGGVAANNFLKERLKKHIDLNVLSPPSNLCTDNAVMVGWTGIERLQRNYVDSLDFAPRPKWELENITGTKNYLLYNAAAGEFL</sequence>
<evidence type="ECO:0000256" key="5">
    <source>
        <dbReference type="ARBA" id="ARBA00023004"/>
    </source>
</evidence>
<evidence type="ECO:0000259" key="9">
    <source>
        <dbReference type="Pfam" id="PF00814"/>
    </source>
</evidence>
<dbReference type="InterPro" id="IPR000905">
    <property type="entry name" value="Gcp-like_dom"/>
</dbReference>
<keyword evidence="1 8" id="KW-0963">Cytoplasm</keyword>
<evidence type="ECO:0000256" key="2">
    <source>
        <dbReference type="ARBA" id="ARBA00022679"/>
    </source>
</evidence>
<dbReference type="AlphaFoldDB" id="A0A3B0IX61"/>
<dbReference type="HAMAP" id="MF_01445">
    <property type="entry name" value="TsaD"/>
    <property type="match status" value="1"/>
</dbReference>
<protein>
    <recommendedName>
        <fullName evidence="8">tRNA N6-adenosine threonylcarbamoyltransferase</fullName>
        <ecNumber evidence="8">2.3.1.234</ecNumber>
    </recommendedName>
    <alternativeName>
        <fullName evidence="8">N6-L-threonylcarbamoyladenine synthase</fullName>
        <shortName evidence="8">t(6)A synthase</shortName>
    </alternativeName>
    <alternativeName>
        <fullName evidence="8">t(6)A37 threonylcarbamoyladenosine biosynthesis protein TsaD</fullName>
    </alternativeName>
    <alternativeName>
        <fullName evidence="8">tRNA threonylcarbamoyladenosine biosynthesis protein TsaD</fullName>
    </alternativeName>
</protein>
<dbReference type="GO" id="GO:0005737">
    <property type="term" value="C:cytoplasm"/>
    <property type="evidence" value="ECO:0007669"/>
    <property type="project" value="UniProtKB-SubCell"/>
</dbReference>
<gene>
    <name evidence="8 10" type="primary">tsaD</name>
    <name evidence="10" type="ORF">WBAF_0302</name>
</gene>
<reference evidence="10" key="1">
    <citation type="submission" date="2018-04" db="EMBL/GenBank/DDBJ databases">
        <authorList>
            <person name="Go L.Y."/>
            <person name="Mitchell J.A."/>
        </authorList>
    </citation>
    <scope>NUCLEOTIDE SEQUENCE</scope>
    <source>
        <strain evidence="10">WBAF</strain>
    </source>
</reference>
<feature type="binding site" evidence="8">
    <location>
        <position position="183"/>
    </location>
    <ligand>
        <name>substrate</name>
    </ligand>
</feature>
<evidence type="ECO:0000256" key="7">
    <source>
        <dbReference type="ARBA" id="ARBA00048117"/>
    </source>
</evidence>
<name>A0A3B0IX61_9RICK</name>
<dbReference type="EMBL" id="OUNF01000066">
    <property type="protein sequence ID" value="SPP33820.1"/>
    <property type="molecule type" value="Genomic_DNA"/>
</dbReference>
<dbReference type="CDD" id="cd24133">
    <property type="entry name" value="ASKHA_NBD_TsaD_bac"/>
    <property type="match status" value="1"/>
</dbReference>
<feature type="binding site" evidence="8">
    <location>
        <begin position="133"/>
        <end position="137"/>
    </location>
    <ligand>
        <name>substrate</name>
    </ligand>
</feature>
<feature type="binding site" evidence="8">
    <location>
        <position position="301"/>
    </location>
    <ligand>
        <name>Fe cation</name>
        <dbReference type="ChEBI" id="CHEBI:24875"/>
    </ligand>
</feature>
<evidence type="ECO:0000256" key="3">
    <source>
        <dbReference type="ARBA" id="ARBA00022694"/>
    </source>
</evidence>
<dbReference type="NCBIfam" id="TIGR00329">
    <property type="entry name" value="gcp_kae1"/>
    <property type="match status" value="1"/>
</dbReference>
<organism evidence="10">
    <name type="scientific">Wolbachia endosymbiont of Aleurodicus floccissimus</name>
    <dbReference type="NCBI Taxonomy" id="2152762"/>
    <lineage>
        <taxon>Bacteria</taxon>
        <taxon>Pseudomonadati</taxon>
        <taxon>Pseudomonadota</taxon>
        <taxon>Alphaproteobacteria</taxon>
        <taxon>Rickettsiales</taxon>
        <taxon>Anaplasmataceae</taxon>
        <taxon>Wolbachieae</taxon>
        <taxon>Wolbachia</taxon>
    </lineage>
</organism>
<dbReference type="Pfam" id="PF00814">
    <property type="entry name" value="TsaD"/>
    <property type="match status" value="1"/>
</dbReference>
<proteinExistence type="inferred from homology"/>
<keyword evidence="4 8" id="KW-0479">Metal-binding</keyword>
<comment type="cofactor">
    <cofactor evidence="8">
        <name>Fe(2+)</name>
        <dbReference type="ChEBI" id="CHEBI:29033"/>
    </cofactor>
    <text evidence="8">Binds 1 Fe(2+) ion per subunit.</text>
</comment>
<dbReference type="GO" id="GO:0061711">
    <property type="term" value="F:tRNA N(6)-L-threonylcarbamoyladenine synthase activity"/>
    <property type="evidence" value="ECO:0007669"/>
    <property type="project" value="UniProtKB-EC"/>
</dbReference>
<evidence type="ECO:0000256" key="6">
    <source>
        <dbReference type="ARBA" id="ARBA00023315"/>
    </source>
</evidence>
<dbReference type="PRINTS" id="PR00789">
    <property type="entry name" value="OSIALOPTASE"/>
</dbReference>
<feature type="binding site" evidence="8">
    <location>
        <position position="179"/>
    </location>
    <ligand>
        <name>substrate</name>
    </ligand>
</feature>
<dbReference type="FunFam" id="3.30.420.40:FF:000012">
    <property type="entry name" value="tRNA N6-adenosine threonylcarbamoyltransferase"/>
    <property type="match status" value="1"/>
</dbReference>
<feature type="binding site" evidence="8">
    <location>
        <position position="115"/>
    </location>
    <ligand>
        <name>Fe cation</name>
        <dbReference type="ChEBI" id="CHEBI:24875"/>
    </ligand>
</feature>
<dbReference type="Gene3D" id="3.30.420.40">
    <property type="match status" value="2"/>
</dbReference>
<evidence type="ECO:0000313" key="10">
    <source>
        <dbReference type="EMBL" id="SPP33820.1"/>
    </source>
</evidence>
<accession>A0A3B0IX61</accession>
<evidence type="ECO:0000256" key="8">
    <source>
        <dbReference type="HAMAP-Rule" id="MF_01445"/>
    </source>
</evidence>
<dbReference type="SUPFAM" id="SSF53067">
    <property type="entry name" value="Actin-like ATPase domain"/>
    <property type="match status" value="1"/>
</dbReference>
<comment type="subcellular location">
    <subcellularLocation>
        <location evidence="8">Cytoplasm</location>
    </subcellularLocation>
</comment>
<keyword evidence="5 8" id="KW-0408">Iron</keyword>
<dbReference type="PANTHER" id="PTHR11735">
    <property type="entry name" value="TRNA N6-ADENOSINE THREONYLCARBAMOYLTRANSFERASE"/>
    <property type="match status" value="1"/>
</dbReference>
<keyword evidence="6 8" id="KW-0012">Acyltransferase</keyword>
<feature type="binding site" evidence="8">
    <location>
        <position position="276"/>
    </location>
    <ligand>
        <name>substrate</name>
    </ligand>
</feature>
<dbReference type="InterPro" id="IPR017861">
    <property type="entry name" value="KAE1/TsaD"/>
</dbReference>
<evidence type="ECO:0000256" key="1">
    <source>
        <dbReference type="ARBA" id="ARBA00022490"/>
    </source>
</evidence>
<dbReference type="PANTHER" id="PTHR11735:SF6">
    <property type="entry name" value="TRNA N6-ADENOSINE THREONYLCARBAMOYLTRANSFERASE, MITOCHONDRIAL"/>
    <property type="match status" value="1"/>
</dbReference>
<dbReference type="InterPro" id="IPR022450">
    <property type="entry name" value="TsaD"/>
</dbReference>
<comment type="function">
    <text evidence="8">Required for the formation of a threonylcarbamoyl group on adenosine at position 37 (t(6)A37) in tRNAs that read codons beginning with adenine. Is involved in the transfer of the threonylcarbamoyl moiety of threonylcarbamoyl-AMP (TC-AMP) to the N6 group of A37, together with TsaE and TsaB. TsaD likely plays a direct catalytic role in this reaction.</text>
</comment>
<feature type="domain" description="Gcp-like" evidence="9">
    <location>
        <begin position="24"/>
        <end position="308"/>
    </location>
</feature>
<feature type="binding site" evidence="8">
    <location>
        <position position="166"/>
    </location>
    <ligand>
        <name>substrate</name>
    </ligand>
</feature>
<keyword evidence="2 8" id="KW-0808">Transferase</keyword>
<comment type="catalytic activity">
    <reaction evidence="7 8">
        <text>L-threonylcarbamoyladenylate + adenosine(37) in tRNA = N(6)-L-threonylcarbamoyladenosine(37) in tRNA + AMP + H(+)</text>
        <dbReference type="Rhea" id="RHEA:37059"/>
        <dbReference type="Rhea" id="RHEA-COMP:10162"/>
        <dbReference type="Rhea" id="RHEA-COMP:10163"/>
        <dbReference type="ChEBI" id="CHEBI:15378"/>
        <dbReference type="ChEBI" id="CHEBI:73682"/>
        <dbReference type="ChEBI" id="CHEBI:74411"/>
        <dbReference type="ChEBI" id="CHEBI:74418"/>
        <dbReference type="ChEBI" id="CHEBI:456215"/>
        <dbReference type="EC" id="2.3.1.234"/>
    </reaction>
</comment>
<feature type="binding site" evidence="8">
    <location>
        <position position="111"/>
    </location>
    <ligand>
        <name>Fe cation</name>
        <dbReference type="ChEBI" id="CHEBI:24875"/>
    </ligand>
</feature>
<dbReference type="NCBIfam" id="TIGR03723">
    <property type="entry name" value="T6A_TsaD_YgjD"/>
    <property type="match status" value="1"/>
</dbReference>
<comment type="similarity">
    <text evidence="8">Belongs to the KAE1 / TsaD family.</text>
</comment>
<dbReference type="GO" id="GO:0005506">
    <property type="term" value="F:iron ion binding"/>
    <property type="evidence" value="ECO:0007669"/>
    <property type="project" value="UniProtKB-UniRule"/>
</dbReference>
<keyword evidence="3 8" id="KW-0819">tRNA processing</keyword>
<dbReference type="EC" id="2.3.1.234" evidence="8"/>
<dbReference type="GO" id="GO:0002949">
    <property type="term" value="P:tRNA threonylcarbamoyladenosine modification"/>
    <property type="evidence" value="ECO:0007669"/>
    <property type="project" value="UniProtKB-UniRule"/>
</dbReference>
<dbReference type="InterPro" id="IPR043129">
    <property type="entry name" value="ATPase_NBD"/>
</dbReference>
<dbReference type="FunFam" id="3.30.420.40:FF:000040">
    <property type="entry name" value="tRNA N6-adenosine threonylcarbamoyltransferase"/>
    <property type="match status" value="1"/>
</dbReference>
<evidence type="ECO:0000256" key="4">
    <source>
        <dbReference type="ARBA" id="ARBA00022723"/>
    </source>
</evidence>